<comment type="caution">
    <text evidence="1">The sequence shown here is derived from an EMBL/GenBank/DDBJ whole genome shotgun (WGS) entry which is preliminary data.</text>
</comment>
<dbReference type="EMBL" id="CABITT030000008">
    <property type="protein sequence ID" value="VVB15462.1"/>
    <property type="molecule type" value="Genomic_DNA"/>
</dbReference>
<evidence type="ECO:0000313" key="1">
    <source>
        <dbReference type="EMBL" id="VVB15462.1"/>
    </source>
</evidence>
<dbReference type="AlphaFoldDB" id="A0A565CPC6"/>
<protein>
    <submittedName>
        <fullName evidence="1">Uncharacterized protein</fullName>
    </submittedName>
</protein>
<gene>
    <name evidence="1" type="ORF">ANE_LOCUS25906</name>
</gene>
<accession>A0A565CPC6</accession>
<proteinExistence type="predicted"/>
<dbReference type="Proteomes" id="UP000489600">
    <property type="component" value="Unassembled WGS sequence"/>
</dbReference>
<reference evidence="1" key="1">
    <citation type="submission" date="2019-07" db="EMBL/GenBank/DDBJ databases">
        <authorList>
            <person name="Dittberner H."/>
        </authorList>
    </citation>
    <scope>NUCLEOTIDE SEQUENCE [LARGE SCALE GENOMIC DNA]</scope>
</reference>
<name>A0A565CPC6_9BRAS</name>
<organism evidence="1 2">
    <name type="scientific">Arabis nemorensis</name>
    <dbReference type="NCBI Taxonomy" id="586526"/>
    <lineage>
        <taxon>Eukaryota</taxon>
        <taxon>Viridiplantae</taxon>
        <taxon>Streptophyta</taxon>
        <taxon>Embryophyta</taxon>
        <taxon>Tracheophyta</taxon>
        <taxon>Spermatophyta</taxon>
        <taxon>Magnoliopsida</taxon>
        <taxon>eudicotyledons</taxon>
        <taxon>Gunneridae</taxon>
        <taxon>Pentapetalae</taxon>
        <taxon>rosids</taxon>
        <taxon>malvids</taxon>
        <taxon>Brassicales</taxon>
        <taxon>Brassicaceae</taxon>
        <taxon>Arabideae</taxon>
        <taxon>Arabis</taxon>
    </lineage>
</organism>
<sequence length="72" mass="7869">MSMPVVDFVSSQTIGVQVCAGREEPNLSKVVDLVVWRIHFLSAFHIPVLDLSSSTVLLWCGSSGLRLGVWTP</sequence>
<keyword evidence="2" id="KW-1185">Reference proteome</keyword>
<evidence type="ECO:0000313" key="2">
    <source>
        <dbReference type="Proteomes" id="UP000489600"/>
    </source>
</evidence>